<feature type="transmembrane region" description="Helical" evidence="1">
    <location>
        <begin position="258"/>
        <end position="285"/>
    </location>
</feature>
<feature type="transmembrane region" description="Helical" evidence="1">
    <location>
        <begin position="200"/>
        <end position="222"/>
    </location>
</feature>
<organism evidence="2 3">
    <name type="scientific">Artemisia annua</name>
    <name type="common">Sweet wormwood</name>
    <dbReference type="NCBI Taxonomy" id="35608"/>
    <lineage>
        <taxon>Eukaryota</taxon>
        <taxon>Viridiplantae</taxon>
        <taxon>Streptophyta</taxon>
        <taxon>Embryophyta</taxon>
        <taxon>Tracheophyta</taxon>
        <taxon>Spermatophyta</taxon>
        <taxon>Magnoliopsida</taxon>
        <taxon>eudicotyledons</taxon>
        <taxon>Gunneridae</taxon>
        <taxon>Pentapetalae</taxon>
        <taxon>asterids</taxon>
        <taxon>campanulids</taxon>
        <taxon>Asterales</taxon>
        <taxon>Asteraceae</taxon>
        <taxon>Asteroideae</taxon>
        <taxon>Anthemideae</taxon>
        <taxon>Artemisiinae</taxon>
        <taxon>Artemisia</taxon>
    </lineage>
</organism>
<keyword evidence="1" id="KW-0812">Transmembrane</keyword>
<evidence type="ECO:0000313" key="2">
    <source>
        <dbReference type="EMBL" id="PWA85104.1"/>
    </source>
</evidence>
<reference evidence="2 3" key="1">
    <citation type="journal article" date="2018" name="Mol. Plant">
        <title>The genome of Artemisia annua provides insight into the evolution of Asteraceae family and artemisinin biosynthesis.</title>
        <authorList>
            <person name="Shen Q."/>
            <person name="Zhang L."/>
            <person name="Liao Z."/>
            <person name="Wang S."/>
            <person name="Yan T."/>
            <person name="Shi P."/>
            <person name="Liu M."/>
            <person name="Fu X."/>
            <person name="Pan Q."/>
            <person name="Wang Y."/>
            <person name="Lv Z."/>
            <person name="Lu X."/>
            <person name="Zhang F."/>
            <person name="Jiang W."/>
            <person name="Ma Y."/>
            <person name="Chen M."/>
            <person name="Hao X."/>
            <person name="Li L."/>
            <person name="Tang Y."/>
            <person name="Lv G."/>
            <person name="Zhou Y."/>
            <person name="Sun X."/>
            <person name="Brodelius P.E."/>
            <person name="Rose J.K.C."/>
            <person name="Tang K."/>
        </authorList>
    </citation>
    <scope>NUCLEOTIDE SEQUENCE [LARGE SCALE GENOMIC DNA]</scope>
    <source>
        <strain evidence="3">cv. Huhao1</strain>
        <tissue evidence="2">Leaf</tissue>
    </source>
</reference>
<dbReference type="OrthoDB" id="2019412at2759"/>
<accession>A0A2U1PH61</accession>
<dbReference type="InterPro" id="IPR018710">
    <property type="entry name" value="DUF2232"/>
</dbReference>
<evidence type="ECO:0008006" key="4">
    <source>
        <dbReference type="Google" id="ProtNLM"/>
    </source>
</evidence>
<dbReference type="Proteomes" id="UP000245207">
    <property type="component" value="Unassembled WGS sequence"/>
</dbReference>
<dbReference type="EMBL" id="PKPP01001157">
    <property type="protein sequence ID" value="PWA85104.1"/>
    <property type="molecule type" value="Genomic_DNA"/>
</dbReference>
<dbReference type="AlphaFoldDB" id="A0A2U1PH61"/>
<dbReference type="PANTHER" id="PTHR37185">
    <property type="entry name" value="MEMBRANE PROTEIN"/>
    <property type="match status" value="1"/>
</dbReference>
<keyword evidence="3" id="KW-1185">Reference proteome</keyword>
<keyword evidence="1" id="KW-1133">Transmembrane helix</keyword>
<dbReference type="Pfam" id="PF09991">
    <property type="entry name" value="DUF2232"/>
    <property type="match status" value="1"/>
</dbReference>
<feature type="transmembrane region" description="Helical" evidence="1">
    <location>
        <begin position="105"/>
        <end position="124"/>
    </location>
</feature>
<keyword evidence="1" id="KW-0472">Membrane</keyword>
<dbReference type="PANTHER" id="PTHR37185:SF3">
    <property type="entry name" value="MEMBRANE PROTEIN"/>
    <property type="match status" value="1"/>
</dbReference>
<feature type="transmembrane region" description="Helical" evidence="1">
    <location>
        <begin position="130"/>
        <end position="151"/>
    </location>
</feature>
<feature type="transmembrane region" description="Helical" evidence="1">
    <location>
        <begin position="229"/>
        <end position="252"/>
    </location>
</feature>
<protein>
    <recommendedName>
        <fullName evidence="4">DUF2232 domain-containing protein</fullName>
    </recommendedName>
</protein>
<feature type="transmembrane region" description="Helical" evidence="1">
    <location>
        <begin position="158"/>
        <end position="180"/>
    </location>
</feature>
<evidence type="ECO:0000256" key="1">
    <source>
        <dbReference type="SAM" id="Phobius"/>
    </source>
</evidence>
<proteinExistence type="predicted"/>
<sequence>MLASTTMNMFKVHGCYRLQSLHSHISQNTLNTSPTTYHKSKLCRISPTSILSSYPQIPTFRTNLKRRKVRVSDIGAPLWTQQNDEEEYARSSEDLTMNGDVYQKTLRLVECSMFAALGGLTYILSSSLAIENYFGCFFALPIVFSSMRWGIVAGRKTMVATAVLLLVLAGPIKAITYLLMHGFLGLAMGSLWRSKASWGVSVFVSALVRAVGAVGYVIMYSFLIRENILALITINIHASATFILSSFGFLAIPSMNVIYAIFGTLVLLNCSFFVFLLHLLYALFFTRLGMKASLRLPNWFAKAI</sequence>
<dbReference type="STRING" id="35608.A0A2U1PH61"/>
<gene>
    <name evidence="2" type="ORF">CTI12_AA153550</name>
</gene>
<evidence type="ECO:0000313" key="3">
    <source>
        <dbReference type="Proteomes" id="UP000245207"/>
    </source>
</evidence>
<comment type="caution">
    <text evidence="2">The sequence shown here is derived from an EMBL/GenBank/DDBJ whole genome shotgun (WGS) entry which is preliminary data.</text>
</comment>
<name>A0A2U1PH61_ARTAN</name>